<proteinExistence type="predicted"/>
<keyword evidence="3" id="KW-1185">Reference proteome</keyword>
<dbReference type="InterPro" id="IPR011043">
    <property type="entry name" value="Gal_Oxase/kelch_b-propeller"/>
</dbReference>
<reference evidence="2 3" key="1">
    <citation type="journal article" date="2023" name="Plants (Basel)">
        <title>Bridging the Gap: Combining Genomics and Transcriptomics Approaches to Understand Stylosanthes scabra, an Orphan Legume from the Brazilian Caatinga.</title>
        <authorList>
            <person name="Ferreira-Neto J.R.C."/>
            <person name="da Silva M.D."/>
            <person name="Binneck E."/>
            <person name="de Melo N.F."/>
            <person name="da Silva R.H."/>
            <person name="de Melo A.L.T.M."/>
            <person name="Pandolfi V."/>
            <person name="Bustamante F.O."/>
            <person name="Brasileiro-Vidal A.C."/>
            <person name="Benko-Iseppon A.M."/>
        </authorList>
    </citation>
    <scope>NUCLEOTIDE SEQUENCE [LARGE SCALE GENOMIC DNA]</scope>
    <source>
        <tissue evidence="2">Leaves</tissue>
    </source>
</reference>
<feature type="domain" description="F-box" evidence="1">
    <location>
        <begin position="16"/>
        <end position="55"/>
    </location>
</feature>
<dbReference type="PANTHER" id="PTHR31672:SF13">
    <property type="entry name" value="F-BOX PROTEIN CPR30-LIKE"/>
    <property type="match status" value="1"/>
</dbReference>
<protein>
    <recommendedName>
        <fullName evidence="1">F-box domain-containing protein</fullName>
    </recommendedName>
</protein>
<dbReference type="SUPFAM" id="SSF81383">
    <property type="entry name" value="F-box domain"/>
    <property type="match status" value="1"/>
</dbReference>
<sequence>MEKEKQQKLKSINEILPLELIQRILLSVPVKHLPRLRSVSKLWHSLISDPHFAESHLHDSPSPTHAFLLVRHSTGANLIRPEEVFDDNNYAIKEASLPFKKRHPPSDFRVMGSCRGFVLLNRQPHFLVIWNPLTGGSSKKISYSAIVSRSKRYSFRIPAHACLYGFGYDASQDDYLVVVAWQDRDRRHHLDCFSLRANSWINLDSALPKPFGGREWQCCGLFLNGCIHWLSYSIKADSEALLVFDLKERTFSKIYVPEELVTCHSPNLVLLGGCLALYSQEFGQTKTDIWVMKEYKVQSSWTSYEIPGRHMKPLCLSRNGDIIVLDSIFPYGDLKFAKYNVRGELLQHFERPSRHEYRYPIDHANYYTESLLLFPSYRKHKDKKKRKKNVM</sequence>
<evidence type="ECO:0000259" key="1">
    <source>
        <dbReference type="SMART" id="SM00256"/>
    </source>
</evidence>
<dbReference type="NCBIfam" id="TIGR01640">
    <property type="entry name" value="F_box_assoc_1"/>
    <property type="match status" value="1"/>
</dbReference>
<dbReference type="SMART" id="SM00256">
    <property type="entry name" value="FBOX"/>
    <property type="match status" value="1"/>
</dbReference>
<dbReference type="InterPro" id="IPR001810">
    <property type="entry name" value="F-box_dom"/>
</dbReference>
<organism evidence="2 3">
    <name type="scientific">Stylosanthes scabra</name>
    <dbReference type="NCBI Taxonomy" id="79078"/>
    <lineage>
        <taxon>Eukaryota</taxon>
        <taxon>Viridiplantae</taxon>
        <taxon>Streptophyta</taxon>
        <taxon>Embryophyta</taxon>
        <taxon>Tracheophyta</taxon>
        <taxon>Spermatophyta</taxon>
        <taxon>Magnoliopsida</taxon>
        <taxon>eudicotyledons</taxon>
        <taxon>Gunneridae</taxon>
        <taxon>Pentapetalae</taxon>
        <taxon>rosids</taxon>
        <taxon>fabids</taxon>
        <taxon>Fabales</taxon>
        <taxon>Fabaceae</taxon>
        <taxon>Papilionoideae</taxon>
        <taxon>50 kb inversion clade</taxon>
        <taxon>dalbergioids sensu lato</taxon>
        <taxon>Dalbergieae</taxon>
        <taxon>Pterocarpus clade</taxon>
        <taxon>Stylosanthes</taxon>
    </lineage>
</organism>
<name>A0ABU6Q2E0_9FABA</name>
<dbReference type="EMBL" id="JASCZI010000003">
    <property type="protein sequence ID" value="MED6106060.1"/>
    <property type="molecule type" value="Genomic_DNA"/>
</dbReference>
<gene>
    <name evidence="2" type="ORF">PIB30_001453</name>
</gene>
<dbReference type="Pfam" id="PF00646">
    <property type="entry name" value="F-box"/>
    <property type="match status" value="1"/>
</dbReference>
<dbReference type="SUPFAM" id="SSF50965">
    <property type="entry name" value="Galactose oxidase, central domain"/>
    <property type="match status" value="1"/>
</dbReference>
<dbReference type="Pfam" id="PF07734">
    <property type="entry name" value="FBA_1"/>
    <property type="match status" value="1"/>
</dbReference>
<evidence type="ECO:0000313" key="2">
    <source>
        <dbReference type="EMBL" id="MED6106060.1"/>
    </source>
</evidence>
<dbReference type="InterPro" id="IPR050796">
    <property type="entry name" value="SCF_F-box_component"/>
</dbReference>
<evidence type="ECO:0000313" key="3">
    <source>
        <dbReference type="Proteomes" id="UP001341840"/>
    </source>
</evidence>
<dbReference type="InterPro" id="IPR017451">
    <property type="entry name" value="F-box-assoc_interact_dom"/>
</dbReference>
<dbReference type="PANTHER" id="PTHR31672">
    <property type="entry name" value="BNACNNG10540D PROTEIN"/>
    <property type="match status" value="1"/>
</dbReference>
<dbReference type="InterPro" id="IPR036047">
    <property type="entry name" value="F-box-like_dom_sf"/>
</dbReference>
<dbReference type="Gene3D" id="1.20.1280.50">
    <property type="match status" value="1"/>
</dbReference>
<dbReference type="Proteomes" id="UP001341840">
    <property type="component" value="Unassembled WGS sequence"/>
</dbReference>
<dbReference type="InterPro" id="IPR006527">
    <property type="entry name" value="F-box-assoc_dom_typ1"/>
</dbReference>
<comment type="caution">
    <text evidence="2">The sequence shown here is derived from an EMBL/GenBank/DDBJ whole genome shotgun (WGS) entry which is preliminary data.</text>
</comment>
<accession>A0ABU6Q2E0</accession>